<gene>
    <name evidence="3" type="ORF">MNBD_BACTEROID05-471</name>
</gene>
<sequence>GFELDFTLEEIYGILPELKSMGINIANLDDGWFDYYGDWEFDRSPGKFPNGEPDMIAFVDSVHQMGFKTNLWWYPLGVSLDSRLAKEHPDLLIMDKEGNFPIESRKLYQLCPAYAPAMEHIRKLVEKFTVVWGYDGLYSDTRGLSAVPPCYNTKHQHKTPLASFQAVPKVFEVINVTLKKNNKEAIHEVCVCAVAHSPYNMPYYDLASASDPINLLQTRRRIKVEKAIHGPTFAVGDCYQVPDDEWSGFSVPQAFESAIGTGAQATTFYTDLDTVQYQHWNKWFKDYTKLKLSSAAYVNLYDLAYDFPEVHVVKKGSEIYYGIYSNLWSKTDTIELRGLKKGVNYSVYDYANKRKLTNINGDSPFIHVGFRDFLLIYLKPED</sequence>
<accession>A0A3B0T123</accession>
<keyword evidence="2" id="KW-0326">Glycosidase</keyword>
<dbReference type="PANTHER" id="PTHR43053:SF3">
    <property type="entry name" value="ALPHA-GALACTOSIDASE C-RELATED"/>
    <property type="match status" value="1"/>
</dbReference>
<keyword evidence="1" id="KW-0378">Hydrolase</keyword>
<dbReference type="Pfam" id="PF02065">
    <property type="entry name" value="Melibiase"/>
    <property type="match status" value="1"/>
</dbReference>
<name>A0A3B0T123_9ZZZZ</name>
<feature type="non-terminal residue" evidence="3">
    <location>
        <position position="1"/>
    </location>
</feature>
<reference evidence="3" key="1">
    <citation type="submission" date="2018-06" db="EMBL/GenBank/DDBJ databases">
        <authorList>
            <person name="Zhirakovskaya E."/>
        </authorList>
    </citation>
    <scope>NUCLEOTIDE SEQUENCE</scope>
</reference>
<dbReference type="GO" id="GO:0004557">
    <property type="term" value="F:alpha-galactosidase activity"/>
    <property type="evidence" value="ECO:0007669"/>
    <property type="project" value="UniProtKB-ARBA"/>
</dbReference>
<dbReference type="SUPFAM" id="SSF51445">
    <property type="entry name" value="(Trans)glycosidases"/>
    <property type="match status" value="1"/>
</dbReference>
<evidence type="ECO:0000313" key="3">
    <source>
        <dbReference type="EMBL" id="VAW11598.1"/>
    </source>
</evidence>
<dbReference type="InterPro" id="IPR050985">
    <property type="entry name" value="Alpha-glycosidase_related"/>
</dbReference>
<dbReference type="PANTHER" id="PTHR43053">
    <property type="entry name" value="GLYCOSIDASE FAMILY 31"/>
    <property type="match status" value="1"/>
</dbReference>
<dbReference type="Gene3D" id="3.20.20.70">
    <property type="entry name" value="Aldolase class I"/>
    <property type="match status" value="1"/>
</dbReference>
<evidence type="ECO:0008006" key="4">
    <source>
        <dbReference type="Google" id="ProtNLM"/>
    </source>
</evidence>
<proteinExistence type="predicted"/>
<dbReference type="AlphaFoldDB" id="A0A3B0T123"/>
<protein>
    <recommendedName>
        <fullName evidence="4">Alpha-galactosidase</fullName>
    </recommendedName>
</protein>
<organism evidence="3">
    <name type="scientific">hydrothermal vent metagenome</name>
    <dbReference type="NCBI Taxonomy" id="652676"/>
    <lineage>
        <taxon>unclassified sequences</taxon>
        <taxon>metagenomes</taxon>
        <taxon>ecological metagenomes</taxon>
    </lineage>
</organism>
<evidence type="ECO:0000256" key="2">
    <source>
        <dbReference type="ARBA" id="ARBA00023295"/>
    </source>
</evidence>
<dbReference type="InterPro" id="IPR013785">
    <property type="entry name" value="Aldolase_TIM"/>
</dbReference>
<evidence type="ECO:0000256" key="1">
    <source>
        <dbReference type="ARBA" id="ARBA00022801"/>
    </source>
</evidence>
<dbReference type="EMBL" id="UOEN01000031">
    <property type="protein sequence ID" value="VAW11598.1"/>
    <property type="molecule type" value="Genomic_DNA"/>
</dbReference>
<dbReference type="InterPro" id="IPR017853">
    <property type="entry name" value="GH"/>
</dbReference>